<dbReference type="PANTHER" id="PTHR31908">
    <property type="entry name" value="PROTEIN CROWDED NUCLEI 4"/>
    <property type="match status" value="1"/>
</dbReference>
<evidence type="ECO:0000313" key="8">
    <source>
        <dbReference type="RefSeq" id="XP_022939126.1"/>
    </source>
</evidence>
<feature type="compositionally biased region" description="Polar residues" evidence="6">
    <location>
        <begin position="12"/>
        <end position="24"/>
    </location>
</feature>
<dbReference type="RefSeq" id="XP_022939126.1">
    <property type="nucleotide sequence ID" value="XM_023083358.1"/>
</dbReference>
<feature type="compositionally biased region" description="Basic and acidic residues" evidence="6">
    <location>
        <begin position="2096"/>
        <end position="2109"/>
    </location>
</feature>
<evidence type="ECO:0000313" key="7">
    <source>
        <dbReference type="Proteomes" id="UP000504609"/>
    </source>
</evidence>
<dbReference type="GO" id="GO:0005652">
    <property type="term" value="C:nuclear lamina"/>
    <property type="evidence" value="ECO:0007669"/>
    <property type="project" value="UniProtKB-SubCell"/>
</dbReference>
<feature type="coiled-coil region" evidence="5">
    <location>
        <begin position="71"/>
        <end position="98"/>
    </location>
</feature>
<evidence type="ECO:0000256" key="1">
    <source>
        <dbReference type="ARBA" id="ARBA00023054"/>
    </source>
</evidence>
<dbReference type="InterPro" id="IPR040418">
    <property type="entry name" value="CRWN"/>
</dbReference>
<feature type="compositionally biased region" description="Basic and acidic residues" evidence="6">
    <location>
        <begin position="582"/>
        <end position="600"/>
    </location>
</feature>
<feature type="region of interest" description="Disordered" evidence="6">
    <location>
        <begin position="2096"/>
        <end position="2163"/>
    </location>
</feature>
<accession>A0A6J1FF19</accession>
<proteinExistence type="inferred from homology"/>
<feature type="region of interest" description="Disordered" evidence="6">
    <location>
        <begin position="2049"/>
        <end position="2084"/>
    </location>
</feature>
<dbReference type="PANTHER" id="PTHR31908:SF11">
    <property type="entry name" value="PROTEIN CROWDED NUCLEI 1"/>
    <property type="match status" value="1"/>
</dbReference>
<feature type="compositionally biased region" description="Acidic residues" evidence="6">
    <location>
        <begin position="2370"/>
        <end position="2381"/>
    </location>
</feature>
<evidence type="ECO:0000256" key="4">
    <source>
        <dbReference type="ARBA" id="ARBA00024208"/>
    </source>
</evidence>
<sequence length="2399" mass="274143">MFTPHKAWSGADSASNPNSVTPNLSRRGDGIKGSGSEAAALDQEGLAEKIYRLENELFEYQYNMGLLLIEKRDWTYKYDELKQALAEANDTLKTEQMAHVIAISDAEKQEESLKSAMGVEKECIFDLEKALHEMRAENAELKFTGDSKLAEANALVTSIEEKSLEVVAKLRAADAKLAEVSGKNSEVERKLQDLEAREGALRRDRLSFNAEQEAREATLSKQRDDLQEWERKQQDAEERLAKGQTILNQREERANGNDGMVKQKERDLEEARKKIESANLALKRKEEDISSRLANIALKEQESDALKVTLEIKKELLVLEEKLSAREKVEIQKLLDEHIIILDAKKVEFKLEIDRKRKSFDEELKNKVSEVEKKEAEIKHMEEKVGKQEQALEKRTEKFKEKEADYDTKLKALKEREKSTKSEAEKLEVEKKQLLTDKEDLISLKAAMEKIRSENDARLSKLHEEREILEVSETERSEFLLLPSELKQEVEKYRQQKELLLKKSEDLKQQKENFEREWEELDEKRALAEQERKTLLQQKEEFEKRIFSEEERLRNERLETEAYIHREQEDLKLARESFAASMEHEKSAAAEKARSEKSRMMHDFELRKRELESAMQNRVEEMEREFREKEKRFIEEKERELENNKFLRDVARRGMDELKLERLKTEKEKQEAIANKEHLGRQRIEIRKDIEELLELSNKLKDQRERLIVERDRFLSYIDERKTCKNCGETASAFMLSDFRYLDSIENADVLNLPGLPGLPDRYMEIQGLQAFPGGALGISDVRNEELTPGIADPKSHVSGGTISWLRKCTSKIFKFSPGKKIASPAEKQDDEAPKKDEHDEAELSIAIASDSLDYKRAQSDVSGREVEPSRNSTDDKSNIICKAPEVAVDSQPSDVRVANQRKLRPRREKPKVGRTRSVKAVVEDAKAIVGERQQTQQVEYPNGYAEDSSQLNESRDESSLASKGTQGNSRKRTHANSSQIMDENDHDDSEVRSGSVVEVQPRKRRQKAAPAVRAPEKRYNLRRTKAASKDPSTVNKEKEEDAPVNRTAEDVHHSKVRPTPSMGVTSDSAGSTHLVRHGRVGDSQDDVIAGTSKNSTDMVSLSEEVNAGKDVNPGHYKSESCEEVGDEDEEESNHPGEVSIAKKLWMFTTTWFLCPPSVEFWVSHAYEVEFTIPGIGFSSEVGAVESFVMFTPQKAWSGWPLTPKTGAQKGGAGSASNPNSVTPNLSRRGDGIKGKTVAFGETATPLSGTVVENGRDMFVGSAEAAALDQEGFAEKISRLENELFEYQYNMGLLLIEKKDWALKYEELKQALAEANDTIKREQMAHMIAISDAEKQEESLKKALGVEKECVLDLEKALREMRAENAEIKFTGDSKLSEANALVTSIEEKSLEVEAKLRAADAKLAEVSRKNSEVERKLQDLEAREGALRRDRLSFNAEREALEATLSKQRDDLREWERKQQDAEERLAKGQTILNQREERANENDRMVKQKERDLEETQKKIESANIALKRKEEDISSRLANIALKEQESDALKVTLEIKEKELLVLEEKLSAREKVEIQKLLDEHNAILDAKKVEFELEIDQKRKSLDEELKNKVSEVEKKEAEIKHMEEKVAKREQALEKRTEKFKEKEADYDTKLKASKEREKSMKTEEKKLEAEKKQLLTDKEDLISLMAEVEKIRAENEAQLLKLHEEKESLQVSETEKSDFLRLQSELKQEIEKYREQKELLLKEAEDLKQQKETFEREWEELDEKRAQVEKEQKTLLQQKEEFEKRIFSEEERLRNERSETEAYILREQEDLKLARESFAASMEHEKSAIAEKAQSDRSQMLHDFELQKRELESSMQNRVEEMEREFREKEKLFKEEKERELENIKFLRDVARRDMEELKLERLKTDKEKQEAEANKEHLEKQRIEIRKDIEELLELSNKLKNQRERLVEERDRFISYVDKLMTCKNCGETASEFVLSDLQSLGGIENADVLNLPGLPDRYMEIQGLHMSPGGTLGISDVRNGELTPGAAGPTTHTSSGTISWLRKCTSKIFKFSPGKKIASPAFEKQDDDEAPISDEHDVPAEPSKRVSASEEEAELSLAIASDSLDDKRVQSDVSGREVEPSLNLSTDDQSNVNSKAPEVAVDSQPSATRVVNQRKLRPRREKPKISRTRSVKAVVEESKAIIGELQQTVEYPNGNAEDSSQLNNESRDESSLAGKGTRRNLRKRTHANSSQIMGENDNDDSEVRSGSVVEGQPRKRRQRAVPTVRAPEKRYNLRRTKAVGASKDPSNISKGNEEDAPVNRTEEDVHYSKARHTPSMGVASDNAGSTYLVRCGTVGDNQDVTIAGTSKNSTDMVSLSEEVNGSPEIAGKYGDRGKYKSESCDEDEDDDEEESEHPGEASIGKKLWTFFTT</sequence>
<feature type="region of interest" description="Disordered" evidence="6">
    <location>
        <begin position="2176"/>
        <end position="2312"/>
    </location>
</feature>
<organism evidence="7 8">
    <name type="scientific">Cucurbita moschata</name>
    <name type="common">Winter crookneck squash</name>
    <name type="synonym">Cucurbita pepo var. moschata</name>
    <dbReference type="NCBI Taxonomy" id="3662"/>
    <lineage>
        <taxon>Eukaryota</taxon>
        <taxon>Viridiplantae</taxon>
        <taxon>Streptophyta</taxon>
        <taxon>Embryophyta</taxon>
        <taxon>Tracheophyta</taxon>
        <taxon>Spermatophyta</taxon>
        <taxon>Magnoliopsida</taxon>
        <taxon>eudicotyledons</taxon>
        <taxon>Gunneridae</taxon>
        <taxon>Pentapetalae</taxon>
        <taxon>rosids</taxon>
        <taxon>fabids</taxon>
        <taxon>Cucurbitales</taxon>
        <taxon>Cucurbitaceae</taxon>
        <taxon>Cucurbiteae</taxon>
        <taxon>Cucurbita</taxon>
    </lineage>
</organism>
<feature type="compositionally biased region" description="Polar residues" evidence="6">
    <location>
        <begin position="2332"/>
        <end position="2349"/>
    </location>
</feature>
<feature type="compositionally biased region" description="Basic and acidic residues" evidence="6">
    <location>
        <begin position="1036"/>
        <end position="1054"/>
    </location>
</feature>
<feature type="region of interest" description="Disordered" evidence="6">
    <location>
        <begin position="580"/>
        <end position="600"/>
    </location>
</feature>
<feature type="compositionally biased region" description="Acidic residues" evidence="6">
    <location>
        <begin position="1122"/>
        <end position="1132"/>
    </location>
</feature>
<feature type="coiled-coil region" evidence="5">
    <location>
        <begin position="490"/>
        <end position="559"/>
    </location>
</feature>
<feature type="coiled-coil region" evidence="5">
    <location>
        <begin position="1574"/>
        <end position="1787"/>
    </location>
</feature>
<name>A0A6J1FF19_CUCMO</name>
<dbReference type="KEGG" id="cmos:111445125"/>
<gene>
    <name evidence="8" type="primary">LOC111445125</name>
</gene>
<feature type="compositionally biased region" description="Basic and acidic residues" evidence="6">
    <location>
        <begin position="855"/>
        <end position="878"/>
    </location>
</feature>
<feature type="region of interest" description="Disordered" evidence="6">
    <location>
        <begin position="1108"/>
        <end position="1136"/>
    </location>
</feature>
<evidence type="ECO:0000256" key="5">
    <source>
        <dbReference type="SAM" id="Coils"/>
    </source>
</evidence>
<evidence type="ECO:0000256" key="2">
    <source>
        <dbReference type="ARBA" id="ARBA00023242"/>
    </source>
</evidence>
<comment type="similarity">
    <text evidence="4">Belongs to the CRWN family.</text>
</comment>
<feature type="coiled-coil region" evidence="5">
    <location>
        <begin position="357"/>
        <end position="444"/>
    </location>
</feature>
<feature type="region of interest" description="Disordered" evidence="6">
    <location>
        <begin position="2005"/>
        <end position="2026"/>
    </location>
</feature>
<feature type="compositionally biased region" description="Polar residues" evidence="6">
    <location>
        <begin position="1215"/>
        <end position="1226"/>
    </location>
</feature>
<feature type="compositionally biased region" description="Basic and acidic residues" evidence="6">
    <location>
        <begin position="2359"/>
        <end position="2369"/>
    </location>
</feature>
<comment type="subcellular location">
    <subcellularLocation>
        <location evidence="3">Nucleus lamina</location>
    </subcellularLocation>
</comment>
<reference evidence="8" key="1">
    <citation type="submission" date="2025-08" db="UniProtKB">
        <authorList>
            <consortium name="RefSeq"/>
        </authorList>
    </citation>
    <scope>IDENTIFICATION</scope>
    <source>
        <tissue evidence="8">Young leaves</tissue>
    </source>
</reference>
<feature type="compositionally biased region" description="Polar residues" evidence="6">
    <location>
        <begin position="960"/>
        <end position="969"/>
    </location>
</feature>
<feature type="region of interest" description="Disordered" evidence="6">
    <location>
        <begin position="1201"/>
        <end position="1232"/>
    </location>
</feature>
<feature type="coiled-coil region" evidence="5">
    <location>
        <begin position="170"/>
        <end position="288"/>
    </location>
</feature>
<feature type="region of interest" description="Disordered" evidence="6">
    <location>
        <begin position="820"/>
        <end position="841"/>
    </location>
</feature>
<feature type="coiled-coil region" evidence="5">
    <location>
        <begin position="612"/>
        <end position="710"/>
    </location>
</feature>
<feature type="compositionally biased region" description="Basic residues" evidence="6">
    <location>
        <begin position="2142"/>
        <end position="2160"/>
    </location>
</feature>
<feature type="compositionally biased region" description="Basic residues" evidence="6">
    <location>
        <begin position="2206"/>
        <end position="2216"/>
    </location>
</feature>
<keyword evidence="7" id="KW-1185">Reference proteome</keyword>
<feature type="region of interest" description="Disordered" evidence="6">
    <location>
        <begin position="2332"/>
        <end position="2399"/>
    </location>
</feature>
<feature type="coiled-coil region" evidence="5">
    <location>
        <begin position="1298"/>
        <end position="1325"/>
    </location>
</feature>
<protein>
    <submittedName>
        <fullName evidence="8">Uncharacterized protein LOC111445125</fullName>
    </submittedName>
</protein>
<keyword evidence="2" id="KW-0539">Nucleus</keyword>
<feature type="region of interest" description="Disordered" evidence="6">
    <location>
        <begin position="1"/>
        <end position="38"/>
    </location>
</feature>
<dbReference type="GO" id="GO:0006997">
    <property type="term" value="P:nucleus organization"/>
    <property type="evidence" value="ECO:0007669"/>
    <property type="project" value="InterPro"/>
</dbReference>
<feature type="compositionally biased region" description="Basic and acidic residues" evidence="6">
    <location>
        <begin position="827"/>
        <end position="839"/>
    </location>
</feature>
<evidence type="ECO:0000256" key="6">
    <source>
        <dbReference type="SAM" id="MobiDB-lite"/>
    </source>
</evidence>
<evidence type="ECO:0000256" key="3">
    <source>
        <dbReference type="ARBA" id="ARBA00024186"/>
    </source>
</evidence>
<feature type="compositionally biased region" description="Polar residues" evidence="6">
    <location>
        <begin position="2176"/>
        <end position="2194"/>
    </location>
</feature>
<feature type="coiled-coil region" evidence="5">
    <location>
        <begin position="1840"/>
        <end position="1941"/>
    </location>
</feature>
<feature type="region of interest" description="Disordered" evidence="6">
    <location>
        <begin position="855"/>
        <end position="1071"/>
    </location>
</feature>
<dbReference type="Proteomes" id="UP000504609">
    <property type="component" value="Unplaced"/>
</dbReference>
<feature type="compositionally biased region" description="Basic and acidic residues" evidence="6">
    <location>
        <begin position="2063"/>
        <end position="2078"/>
    </location>
</feature>
<feature type="region of interest" description="Disordered" evidence="6">
    <location>
        <begin position="1476"/>
        <end position="1499"/>
    </location>
</feature>
<feature type="compositionally biased region" description="Polar residues" evidence="6">
    <location>
        <begin position="2112"/>
        <end position="2124"/>
    </location>
</feature>
<keyword evidence="1 5" id="KW-0175">Coiled coil</keyword>
<dbReference type="GeneID" id="111445125"/>
<feature type="compositionally biased region" description="Basic residues" evidence="6">
    <location>
        <begin position="900"/>
        <end position="918"/>
    </location>
</feature>